<name>A0A177KXD2_9BACI</name>
<dbReference type="AlphaFoldDB" id="A0A177KXD2"/>
<protein>
    <submittedName>
        <fullName evidence="1">Uncharacterized protein</fullName>
    </submittedName>
</protein>
<dbReference type="Proteomes" id="UP000077271">
    <property type="component" value="Unassembled WGS sequence"/>
</dbReference>
<dbReference type="EMBL" id="LQWZ01000012">
    <property type="protein sequence ID" value="OAH57664.1"/>
    <property type="molecule type" value="Genomic_DNA"/>
</dbReference>
<proteinExistence type="predicted"/>
<gene>
    <name evidence="1" type="ORF">AWH48_01195</name>
</gene>
<evidence type="ECO:0000313" key="2">
    <source>
        <dbReference type="Proteomes" id="UP000077271"/>
    </source>
</evidence>
<evidence type="ECO:0000313" key="1">
    <source>
        <dbReference type="EMBL" id="OAH57664.1"/>
    </source>
</evidence>
<dbReference type="InterPro" id="IPR046208">
    <property type="entry name" value="DUF6241"/>
</dbReference>
<comment type="caution">
    <text evidence="1">The sequence shown here is derived from an EMBL/GenBank/DDBJ whole genome shotgun (WGS) entry which is preliminary data.</text>
</comment>
<sequence length="112" mass="13033">MHKMTHQKVVAQDKYGALRMTPANIWAMKEALLEDGDEYASIETVLQIINRWEAGDFSQVDKDHNILWELGNGRTDKIGEATGIMTPEEEQAFIDKYFKERNMDDETYTQIY</sequence>
<reference evidence="1 2" key="1">
    <citation type="submission" date="2016-01" db="EMBL/GenBank/DDBJ databases">
        <title>Investigation of taxonomic status of Bacillus aminovorans.</title>
        <authorList>
            <person name="Verma A."/>
            <person name="Pal Y."/>
            <person name="Krishnamurthi S."/>
        </authorList>
    </citation>
    <scope>NUCLEOTIDE SEQUENCE [LARGE SCALE GENOMIC DNA]</scope>
    <source>
        <strain evidence="1 2">DSM 4337</strain>
    </source>
</reference>
<organism evidence="1 2">
    <name type="scientific">Domibacillus aminovorans</name>
    <dbReference type="NCBI Taxonomy" id="29332"/>
    <lineage>
        <taxon>Bacteria</taxon>
        <taxon>Bacillati</taxon>
        <taxon>Bacillota</taxon>
        <taxon>Bacilli</taxon>
        <taxon>Bacillales</taxon>
        <taxon>Bacillaceae</taxon>
        <taxon>Domibacillus</taxon>
    </lineage>
</organism>
<dbReference type="Pfam" id="PF19754">
    <property type="entry name" value="DUF6241"/>
    <property type="match status" value="1"/>
</dbReference>
<accession>A0A177KXD2</accession>